<dbReference type="EMBL" id="JARQWQ010000048">
    <property type="protein sequence ID" value="KAK2557618.1"/>
    <property type="molecule type" value="Genomic_DNA"/>
</dbReference>
<gene>
    <name evidence="1" type="ORF">P5673_019972</name>
</gene>
<organism evidence="1 2">
    <name type="scientific">Acropora cervicornis</name>
    <name type="common">Staghorn coral</name>
    <dbReference type="NCBI Taxonomy" id="6130"/>
    <lineage>
        <taxon>Eukaryota</taxon>
        <taxon>Metazoa</taxon>
        <taxon>Cnidaria</taxon>
        <taxon>Anthozoa</taxon>
        <taxon>Hexacorallia</taxon>
        <taxon>Scleractinia</taxon>
        <taxon>Astrocoeniina</taxon>
        <taxon>Acroporidae</taxon>
        <taxon>Acropora</taxon>
    </lineage>
</organism>
<accession>A0AAD9QA95</accession>
<reference evidence="1" key="2">
    <citation type="journal article" date="2023" name="Science">
        <title>Genomic signatures of disease resistance in endangered staghorn corals.</title>
        <authorList>
            <person name="Vollmer S.V."/>
            <person name="Selwyn J.D."/>
            <person name="Despard B.A."/>
            <person name="Roesel C.L."/>
        </authorList>
    </citation>
    <scope>NUCLEOTIDE SEQUENCE</scope>
    <source>
        <strain evidence="1">K2</strain>
    </source>
</reference>
<name>A0AAD9QA95_ACRCE</name>
<proteinExistence type="predicted"/>
<keyword evidence="2" id="KW-1185">Reference proteome</keyword>
<protein>
    <submittedName>
        <fullName evidence="1">Uncharacterized protein</fullName>
    </submittedName>
</protein>
<reference evidence="1" key="1">
    <citation type="journal article" date="2023" name="G3 (Bethesda)">
        <title>Whole genome assembly and annotation of the endangered Caribbean coral Acropora cervicornis.</title>
        <authorList>
            <person name="Selwyn J.D."/>
            <person name="Vollmer S.V."/>
        </authorList>
    </citation>
    <scope>NUCLEOTIDE SEQUENCE</scope>
    <source>
        <strain evidence="1">K2</strain>
    </source>
</reference>
<evidence type="ECO:0000313" key="1">
    <source>
        <dbReference type="EMBL" id="KAK2557618.1"/>
    </source>
</evidence>
<dbReference type="AlphaFoldDB" id="A0AAD9QA95"/>
<sequence length="205" mass="23742">MTFPERNACLADAWSSLTTEERDYFNSRAKTEKVIPTKEQIKRTLKRISNECDNLKDLGVKCLFISDNDGTGTMEVYGHPSAVRFAESSQLAAKFFAFVNGEGPCEEHTIRKYCKQEAHIIQQQQESRFIRRFTLEVQSFLPEFWPEFNHRNTRMASYVLSVLIPEAIVYVMTIREGCSRHSVERLLGTLENEINTQEEETDEDD</sequence>
<comment type="caution">
    <text evidence="1">The sequence shown here is derived from an EMBL/GenBank/DDBJ whole genome shotgun (WGS) entry which is preliminary data.</text>
</comment>
<evidence type="ECO:0000313" key="2">
    <source>
        <dbReference type="Proteomes" id="UP001249851"/>
    </source>
</evidence>
<dbReference type="Proteomes" id="UP001249851">
    <property type="component" value="Unassembled WGS sequence"/>
</dbReference>